<gene>
    <name evidence="1" type="ORF">HPP92_006657</name>
</gene>
<dbReference type="AlphaFoldDB" id="A0A835REU8"/>
<dbReference type="OrthoDB" id="10252707at2759"/>
<proteinExistence type="predicted"/>
<comment type="caution">
    <text evidence="1">The sequence shown here is derived from an EMBL/GenBank/DDBJ whole genome shotgun (WGS) entry which is preliminary data.</text>
</comment>
<organism evidence="1 2">
    <name type="scientific">Vanilla planifolia</name>
    <name type="common">Vanilla</name>
    <dbReference type="NCBI Taxonomy" id="51239"/>
    <lineage>
        <taxon>Eukaryota</taxon>
        <taxon>Viridiplantae</taxon>
        <taxon>Streptophyta</taxon>
        <taxon>Embryophyta</taxon>
        <taxon>Tracheophyta</taxon>
        <taxon>Spermatophyta</taxon>
        <taxon>Magnoliopsida</taxon>
        <taxon>Liliopsida</taxon>
        <taxon>Asparagales</taxon>
        <taxon>Orchidaceae</taxon>
        <taxon>Vanilloideae</taxon>
        <taxon>Vanilleae</taxon>
        <taxon>Vanilla</taxon>
    </lineage>
</organism>
<feature type="non-terminal residue" evidence="1">
    <location>
        <position position="75"/>
    </location>
</feature>
<keyword evidence="2" id="KW-1185">Reference proteome</keyword>
<evidence type="ECO:0000313" key="1">
    <source>
        <dbReference type="EMBL" id="KAG0487846.1"/>
    </source>
</evidence>
<protein>
    <submittedName>
        <fullName evidence="1">Uncharacterized protein</fullName>
    </submittedName>
</protein>
<sequence length="75" mass="8895">MVESMRISNVILHELPLIYYLRLRIVIEHQKKLVGVKMKATFDEQDNPMFSINVLELLKSSQMRHGLRIGLHCYR</sequence>
<accession>A0A835REU8</accession>
<name>A0A835REU8_VANPL</name>
<dbReference type="Proteomes" id="UP000636800">
    <property type="component" value="Chromosome 3"/>
</dbReference>
<reference evidence="1 2" key="1">
    <citation type="journal article" date="2020" name="Nat. Food">
        <title>A phased Vanilla planifolia genome enables genetic improvement of flavour and production.</title>
        <authorList>
            <person name="Hasing T."/>
            <person name="Tang H."/>
            <person name="Brym M."/>
            <person name="Khazi F."/>
            <person name="Huang T."/>
            <person name="Chambers A.H."/>
        </authorList>
    </citation>
    <scope>NUCLEOTIDE SEQUENCE [LARGE SCALE GENOMIC DNA]</scope>
    <source>
        <tissue evidence="1">Leaf</tissue>
    </source>
</reference>
<evidence type="ECO:0000313" key="2">
    <source>
        <dbReference type="Proteomes" id="UP000636800"/>
    </source>
</evidence>
<dbReference type="EMBL" id="JADCNL010000003">
    <property type="protein sequence ID" value="KAG0487846.1"/>
    <property type="molecule type" value="Genomic_DNA"/>
</dbReference>